<name>A0A4U0TSW7_9PEZI</name>
<reference evidence="1 2" key="1">
    <citation type="submission" date="2017-03" db="EMBL/GenBank/DDBJ databases">
        <title>Genomes of endolithic fungi from Antarctica.</title>
        <authorList>
            <person name="Coleine C."/>
            <person name="Masonjones S."/>
            <person name="Stajich J.E."/>
        </authorList>
    </citation>
    <scope>NUCLEOTIDE SEQUENCE [LARGE SCALE GENOMIC DNA]</scope>
    <source>
        <strain evidence="1 2">CCFEE 5311</strain>
    </source>
</reference>
<accession>A0A4U0TSW7</accession>
<dbReference type="EMBL" id="NAJP01000160">
    <property type="protein sequence ID" value="TKA25280.1"/>
    <property type="molecule type" value="Genomic_DNA"/>
</dbReference>
<protein>
    <submittedName>
        <fullName evidence="1">Uncharacterized protein</fullName>
    </submittedName>
</protein>
<dbReference type="AlphaFoldDB" id="A0A4U0TSW7"/>
<dbReference type="STRING" id="329885.A0A4U0TSW7"/>
<organism evidence="1 2">
    <name type="scientific">Friedmanniomyces endolithicus</name>
    <dbReference type="NCBI Taxonomy" id="329885"/>
    <lineage>
        <taxon>Eukaryota</taxon>
        <taxon>Fungi</taxon>
        <taxon>Dikarya</taxon>
        <taxon>Ascomycota</taxon>
        <taxon>Pezizomycotina</taxon>
        <taxon>Dothideomycetes</taxon>
        <taxon>Dothideomycetidae</taxon>
        <taxon>Mycosphaerellales</taxon>
        <taxon>Teratosphaeriaceae</taxon>
        <taxon>Friedmanniomyces</taxon>
    </lineage>
</organism>
<comment type="caution">
    <text evidence="1">The sequence shown here is derived from an EMBL/GenBank/DDBJ whole genome shotgun (WGS) entry which is preliminary data.</text>
</comment>
<gene>
    <name evidence="1" type="ORF">B0A54_17472</name>
</gene>
<dbReference type="Proteomes" id="UP000310066">
    <property type="component" value="Unassembled WGS sequence"/>
</dbReference>
<dbReference type="OrthoDB" id="4367723at2759"/>
<proteinExistence type="predicted"/>
<sequence>MANTEGQKLRNLLNELEKLVEETSGDVLQESRLQFDRIWRALRKNGKHRLVELVRDVDKQRSKIEEYSRQPVKEAITSQTDWRNIDIRVLDNRLAETKHTLLTKFRKGLAQRSLATDFDAWERSNCHSSRLDSLYNDPKLSETRHDSNMPSFMQAEDMPREDCVERGIQHGVKLLLFERIAQCSGVSAVLFFVFSRFRDVTFSDLQDLAVEIKASKWILHHAATIQPWFIECIAKYEGELANSGMTHPLLKNSRSSPKPEAQKLRLPWTLHQCG</sequence>
<evidence type="ECO:0000313" key="1">
    <source>
        <dbReference type="EMBL" id="TKA25280.1"/>
    </source>
</evidence>
<evidence type="ECO:0000313" key="2">
    <source>
        <dbReference type="Proteomes" id="UP000310066"/>
    </source>
</evidence>